<keyword evidence="3 6" id="KW-0012">Acyltransferase</keyword>
<keyword evidence="4" id="KW-0472">Membrane</keyword>
<evidence type="ECO:0000256" key="1">
    <source>
        <dbReference type="ARBA" id="ARBA00005189"/>
    </source>
</evidence>
<evidence type="ECO:0000256" key="3">
    <source>
        <dbReference type="ARBA" id="ARBA00023315"/>
    </source>
</evidence>
<organism evidence="6 7">
    <name type="scientific">Alteromonas sediminis</name>
    <dbReference type="NCBI Taxonomy" id="2259342"/>
    <lineage>
        <taxon>Bacteria</taxon>
        <taxon>Pseudomonadati</taxon>
        <taxon>Pseudomonadota</taxon>
        <taxon>Gammaproteobacteria</taxon>
        <taxon>Alteromonadales</taxon>
        <taxon>Alteromonadaceae</taxon>
        <taxon>Alteromonas/Salinimonas group</taxon>
        <taxon>Alteromonas</taxon>
    </lineage>
</organism>
<dbReference type="PANTHER" id="PTHR10434:SF11">
    <property type="entry name" value="1-ACYL-SN-GLYCEROL-3-PHOSPHATE ACYLTRANSFERASE"/>
    <property type="match status" value="1"/>
</dbReference>
<dbReference type="InterPro" id="IPR002123">
    <property type="entry name" value="Plipid/glycerol_acylTrfase"/>
</dbReference>
<dbReference type="PANTHER" id="PTHR10434">
    <property type="entry name" value="1-ACYL-SN-GLYCEROL-3-PHOSPHATE ACYLTRANSFERASE"/>
    <property type="match status" value="1"/>
</dbReference>
<reference evidence="6 7" key="1">
    <citation type="submission" date="2018-11" db="EMBL/GenBank/DDBJ databases">
        <authorList>
            <person name="Ye M.-Q."/>
            <person name="Du Z.-J."/>
        </authorList>
    </citation>
    <scope>NUCLEOTIDE SEQUENCE [LARGE SCALE GENOMIC DNA]</scope>
    <source>
        <strain evidence="6 7">U0105</strain>
    </source>
</reference>
<proteinExistence type="predicted"/>
<dbReference type="SUPFAM" id="SSF69593">
    <property type="entry name" value="Glycerol-3-phosphate (1)-acyltransferase"/>
    <property type="match status" value="1"/>
</dbReference>
<dbReference type="AlphaFoldDB" id="A0A3N5XZB5"/>
<sequence length="265" mass="29311">MTRIQPAKVAQVVAAAISYSLFGLGAIFLGLFARVISVIPGVRATTKQAWIRWHIHKGCLAFINVMRGFGLIRYTFKLDSLLKANPGHLIIANHPSLIDVVLLFAANKNLNCIVKAGMFSNVFTRALVRLAGFIPNNALDAVPLAAAKVNAGENVLIFPEGTRVDNDEKIRFKRGASNVAIAAEAPIIPVLIKCQPSALKKGDKWYNIPDGGPEFLLVSAPPLVLEECVDITKPRTLQYRELTRYLEHYYENWMANNTHTPPYKH</sequence>
<dbReference type="RefSeq" id="WP_124028953.1">
    <property type="nucleotide sequence ID" value="NZ_JBHRSN010000014.1"/>
</dbReference>
<feature type="transmembrane region" description="Helical" evidence="4">
    <location>
        <begin position="12"/>
        <end position="33"/>
    </location>
</feature>
<name>A0A3N5XZB5_9ALTE</name>
<dbReference type="EMBL" id="RPOK01000005">
    <property type="protein sequence ID" value="RPJ65406.1"/>
    <property type="molecule type" value="Genomic_DNA"/>
</dbReference>
<dbReference type="OrthoDB" id="9812274at2"/>
<comment type="caution">
    <text evidence="6">The sequence shown here is derived from an EMBL/GenBank/DDBJ whole genome shotgun (WGS) entry which is preliminary data.</text>
</comment>
<feature type="domain" description="Phospholipid/glycerol acyltransferase" evidence="5">
    <location>
        <begin position="88"/>
        <end position="195"/>
    </location>
</feature>
<evidence type="ECO:0000313" key="7">
    <source>
        <dbReference type="Proteomes" id="UP000275281"/>
    </source>
</evidence>
<evidence type="ECO:0000256" key="4">
    <source>
        <dbReference type="SAM" id="Phobius"/>
    </source>
</evidence>
<dbReference type="SMART" id="SM00563">
    <property type="entry name" value="PlsC"/>
    <property type="match status" value="1"/>
</dbReference>
<keyword evidence="7" id="KW-1185">Reference proteome</keyword>
<comment type="pathway">
    <text evidence="1">Lipid metabolism.</text>
</comment>
<keyword evidence="4" id="KW-0812">Transmembrane</keyword>
<dbReference type="CDD" id="cd07989">
    <property type="entry name" value="LPLAT_AGPAT-like"/>
    <property type="match status" value="1"/>
</dbReference>
<evidence type="ECO:0000256" key="2">
    <source>
        <dbReference type="ARBA" id="ARBA00022679"/>
    </source>
</evidence>
<keyword evidence="4" id="KW-1133">Transmembrane helix</keyword>
<dbReference type="GO" id="GO:0006654">
    <property type="term" value="P:phosphatidic acid biosynthetic process"/>
    <property type="evidence" value="ECO:0007669"/>
    <property type="project" value="TreeGrafter"/>
</dbReference>
<protein>
    <submittedName>
        <fullName evidence="6">1-acyl-sn-glycerol-3-phosphate acyltransferase</fullName>
    </submittedName>
</protein>
<accession>A0A3N5XZB5</accession>
<keyword evidence="2 6" id="KW-0808">Transferase</keyword>
<evidence type="ECO:0000313" key="6">
    <source>
        <dbReference type="EMBL" id="RPJ65406.1"/>
    </source>
</evidence>
<gene>
    <name evidence="6" type="ORF">DRW07_16010</name>
</gene>
<evidence type="ECO:0000259" key="5">
    <source>
        <dbReference type="SMART" id="SM00563"/>
    </source>
</evidence>
<dbReference type="GO" id="GO:0003841">
    <property type="term" value="F:1-acylglycerol-3-phosphate O-acyltransferase activity"/>
    <property type="evidence" value="ECO:0007669"/>
    <property type="project" value="TreeGrafter"/>
</dbReference>
<dbReference type="Pfam" id="PF01553">
    <property type="entry name" value="Acyltransferase"/>
    <property type="match status" value="1"/>
</dbReference>
<dbReference type="Proteomes" id="UP000275281">
    <property type="component" value="Unassembled WGS sequence"/>
</dbReference>